<dbReference type="GO" id="GO:0006974">
    <property type="term" value="P:DNA damage response"/>
    <property type="evidence" value="ECO:0007669"/>
    <property type="project" value="TreeGrafter"/>
</dbReference>
<dbReference type="PANTHER" id="PTHR12260">
    <property type="entry name" value="DAMAGE-CONTROL PHOSPHATASE ARMT1"/>
    <property type="match status" value="1"/>
</dbReference>
<dbReference type="EMBL" id="NBNE01011309">
    <property type="protein sequence ID" value="OWY96714.1"/>
    <property type="molecule type" value="Genomic_DNA"/>
</dbReference>
<evidence type="ECO:0000256" key="14">
    <source>
        <dbReference type="RuleBase" id="RU367030"/>
    </source>
</evidence>
<dbReference type="GO" id="GO:0005743">
    <property type="term" value="C:mitochondrial inner membrane"/>
    <property type="evidence" value="ECO:0007669"/>
    <property type="project" value="UniProtKB-SubCell"/>
</dbReference>
<keyword evidence="8 14" id="KW-0378">Hydrolase</keyword>
<proteinExistence type="inferred from homology"/>
<keyword evidence="5 15" id="KW-0812">Transmembrane</keyword>
<dbReference type="GO" id="GO:0005634">
    <property type="term" value="C:nucleus"/>
    <property type="evidence" value="ECO:0007669"/>
    <property type="project" value="TreeGrafter"/>
</dbReference>
<name>A0A225UU63_9STRA</name>
<evidence type="ECO:0000256" key="2">
    <source>
        <dbReference type="ARBA" id="ARBA00004273"/>
    </source>
</evidence>
<organism evidence="17 18">
    <name type="scientific">Phytophthora megakarya</name>
    <dbReference type="NCBI Taxonomy" id="4795"/>
    <lineage>
        <taxon>Eukaryota</taxon>
        <taxon>Sar</taxon>
        <taxon>Stramenopiles</taxon>
        <taxon>Oomycota</taxon>
        <taxon>Peronosporomycetes</taxon>
        <taxon>Peronosporales</taxon>
        <taxon>Peronosporaceae</taxon>
        <taxon>Phytophthora</taxon>
    </lineage>
</organism>
<comment type="catalytic activity">
    <reaction evidence="13 14">
        <text>beta-D-fructose 6-phosphate = dihydroxyacetone + D-glyceraldehyde 3-phosphate</text>
        <dbReference type="Rhea" id="RHEA:28002"/>
        <dbReference type="ChEBI" id="CHEBI:16016"/>
        <dbReference type="ChEBI" id="CHEBI:57634"/>
        <dbReference type="ChEBI" id="CHEBI:59776"/>
    </reaction>
</comment>
<dbReference type="Pfam" id="PF01937">
    <property type="entry name" value="ARMT1-like_dom"/>
    <property type="match status" value="1"/>
</dbReference>
<evidence type="ECO:0000256" key="4">
    <source>
        <dbReference type="ARBA" id="ARBA00010877"/>
    </source>
</evidence>
<feature type="domain" description="Damage-control phosphatase ARMT1-like metal-binding" evidence="16">
    <location>
        <begin position="197"/>
        <end position="252"/>
    </location>
</feature>
<evidence type="ECO:0000259" key="16">
    <source>
        <dbReference type="Pfam" id="PF01937"/>
    </source>
</evidence>
<evidence type="ECO:0000256" key="8">
    <source>
        <dbReference type="ARBA" id="ARBA00022801"/>
    </source>
</evidence>
<comment type="catalytic activity">
    <reaction evidence="1 14">
        <text>beta-D-fructose 1-phosphate + H2O = D-fructose + phosphate</text>
        <dbReference type="Rhea" id="RHEA:35603"/>
        <dbReference type="ChEBI" id="CHEBI:15377"/>
        <dbReference type="ChEBI" id="CHEBI:37721"/>
        <dbReference type="ChEBI" id="CHEBI:43474"/>
        <dbReference type="ChEBI" id="CHEBI:138881"/>
    </reaction>
</comment>
<dbReference type="InterPro" id="IPR019133">
    <property type="entry name" value="MIC60"/>
</dbReference>
<dbReference type="Pfam" id="PF09731">
    <property type="entry name" value="Mitofilin"/>
    <property type="match status" value="1"/>
</dbReference>
<evidence type="ECO:0000313" key="17">
    <source>
        <dbReference type="EMBL" id="OWY96714.1"/>
    </source>
</evidence>
<comment type="caution">
    <text evidence="17">The sequence shown here is derived from an EMBL/GenBank/DDBJ whole genome shotgun (WGS) entry which is preliminary data.</text>
</comment>
<dbReference type="GO" id="GO:0103026">
    <property type="term" value="F:fructose-1-phosphatase activity"/>
    <property type="evidence" value="ECO:0007669"/>
    <property type="project" value="RHEA"/>
</dbReference>
<dbReference type="InterPro" id="IPR002791">
    <property type="entry name" value="ARMT1-like_metal-bd"/>
</dbReference>
<dbReference type="STRING" id="4795.A0A225UU63"/>
<dbReference type="GO" id="GO:0046872">
    <property type="term" value="F:metal ion binding"/>
    <property type="evidence" value="ECO:0007669"/>
    <property type="project" value="UniProtKB-UniRule"/>
</dbReference>
<evidence type="ECO:0000256" key="9">
    <source>
        <dbReference type="ARBA" id="ARBA00022989"/>
    </source>
</evidence>
<comment type="cofactor">
    <cofactor evidence="14">
        <name>Mn(2+)</name>
        <dbReference type="ChEBI" id="CHEBI:29035"/>
    </cofactor>
    <cofactor evidence="14">
        <name>Ni(2+)</name>
        <dbReference type="ChEBI" id="CHEBI:49786"/>
    </cofactor>
</comment>
<feature type="transmembrane region" description="Helical" evidence="15">
    <location>
        <begin position="76"/>
        <end position="100"/>
    </location>
</feature>
<sequence>MIPPGGPIEGTDADAVLSRAEFALKAGDIEKAIVEMKGLSGLPAEVSQDWIAAAESRLAVEQTAKVVKAHVSLAWMWAYVASLVLVWVLLVMATVIGVGLGNGSVNVEANVLSIGANVGVGVPGVVNPSVALPVWAANAGVSTDSNSYTTKTTSATNNNVVVNPTTVTNGNGATDCICVCESLGERDVGKCHTRLANEATLVIIKGDLNYRRLLGDRLWPPSTPVEEAIPYFPTTFVSFRTMKSDPVVGIPADIVTKLEKEDPKWRYNGKRGTIQSVLPSTSASKKPTNVGID</sequence>
<dbReference type="GO" id="GO:0097023">
    <property type="term" value="F:fructose 6-phosphate aldolase activity"/>
    <property type="evidence" value="ECO:0007669"/>
    <property type="project" value="RHEA"/>
</dbReference>
<evidence type="ECO:0000256" key="12">
    <source>
        <dbReference type="ARBA" id="ARBA00023211"/>
    </source>
</evidence>
<dbReference type="OrthoDB" id="541375at2759"/>
<dbReference type="SUPFAM" id="SSF111321">
    <property type="entry name" value="AF1104-like"/>
    <property type="match status" value="1"/>
</dbReference>
<keyword evidence="11 15" id="KW-0472">Membrane</keyword>
<dbReference type="InterPro" id="IPR039763">
    <property type="entry name" value="ARMT1"/>
</dbReference>
<comment type="subcellular location">
    <subcellularLocation>
        <location evidence="2">Mitochondrion inner membrane</location>
    </subcellularLocation>
</comment>
<dbReference type="InterPro" id="IPR036075">
    <property type="entry name" value="ARMT-1-like_metal-bd_sf"/>
</dbReference>
<comment type="similarity">
    <text evidence="3 14">Belongs to the damage-control phosphatase family. Sugar phosphate phosphatase III subfamily.</text>
</comment>
<evidence type="ECO:0000256" key="3">
    <source>
        <dbReference type="ARBA" id="ARBA00009519"/>
    </source>
</evidence>
<keyword evidence="12 14" id="KW-0464">Manganese</keyword>
<evidence type="ECO:0000256" key="11">
    <source>
        <dbReference type="ARBA" id="ARBA00023136"/>
    </source>
</evidence>
<keyword evidence="7" id="KW-0999">Mitochondrion inner membrane</keyword>
<reference evidence="18" key="1">
    <citation type="submission" date="2017-03" db="EMBL/GenBank/DDBJ databases">
        <title>Phytopthora megakarya and P. palmivora, two closely related causual agents of cacao black pod achieved similar genome size and gene model numbers by different mechanisms.</title>
        <authorList>
            <person name="Ali S."/>
            <person name="Shao J."/>
            <person name="Larry D.J."/>
            <person name="Kronmiller B."/>
            <person name="Shen D."/>
            <person name="Strem M.D."/>
            <person name="Melnick R.L."/>
            <person name="Guiltinan M.J."/>
            <person name="Tyler B.M."/>
            <person name="Meinhardt L.W."/>
            <person name="Bailey B.A."/>
        </authorList>
    </citation>
    <scope>NUCLEOTIDE SEQUENCE [LARGE SCALE GENOMIC DNA]</scope>
    <source>
        <strain evidence="18">zdho120</strain>
    </source>
</reference>
<keyword evidence="18" id="KW-1185">Reference proteome</keyword>
<dbReference type="EC" id="3.1.3.-" evidence="14"/>
<evidence type="ECO:0000256" key="6">
    <source>
        <dbReference type="ARBA" id="ARBA00022723"/>
    </source>
</evidence>
<evidence type="ECO:0000256" key="15">
    <source>
        <dbReference type="SAM" id="Phobius"/>
    </source>
</evidence>
<comment type="similarity">
    <text evidence="4">Belongs to the MICOS complex subunit Mic60 family.</text>
</comment>
<evidence type="ECO:0000256" key="10">
    <source>
        <dbReference type="ARBA" id="ARBA00023128"/>
    </source>
</evidence>
<accession>A0A225UU63</accession>
<keyword evidence="10" id="KW-0496">Mitochondrion</keyword>
<gene>
    <name evidence="17" type="ORF">PHMEG_00032950</name>
</gene>
<evidence type="ECO:0000313" key="18">
    <source>
        <dbReference type="Proteomes" id="UP000198211"/>
    </source>
</evidence>
<dbReference type="AlphaFoldDB" id="A0A225UU63"/>
<dbReference type="Proteomes" id="UP000198211">
    <property type="component" value="Unassembled WGS sequence"/>
</dbReference>
<dbReference type="PANTHER" id="PTHR12260:SF6">
    <property type="entry name" value="DAMAGE-CONTROL PHOSPHATASE ARMT1"/>
    <property type="match status" value="1"/>
</dbReference>
<keyword evidence="6 14" id="KW-0479">Metal-binding</keyword>
<protein>
    <recommendedName>
        <fullName evidence="14">Sugar phosphate phosphatase</fullName>
        <ecNumber evidence="14">3.1.3.-</ecNumber>
    </recommendedName>
</protein>
<evidence type="ECO:0000256" key="5">
    <source>
        <dbReference type="ARBA" id="ARBA00022692"/>
    </source>
</evidence>
<evidence type="ECO:0000256" key="7">
    <source>
        <dbReference type="ARBA" id="ARBA00022792"/>
    </source>
</evidence>
<comment type="domain">
    <text evidence="14">Subfamily III proteins have a conserved RTxK motif about 40-50 residues from the C-terminus; the threonine may be replaced by serine or cysteine.</text>
</comment>
<evidence type="ECO:0000256" key="1">
    <source>
        <dbReference type="ARBA" id="ARBA00001326"/>
    </source>
</evidence>
<keyword evidence="9 15" id="KW-1133">Transmembrane helix</keyword>
<evidence type="ECO:0000256" key="13">
    <source>
        <dbReference type="ARBA" id="ARBA00048809"/>
    </source>
</evidence>
<comment type="function">
    <text evidence="14">Metal-dependent phosphatase that shows phosphatase activity against several substrates, including fructose-1-phosphate and fructose-6-phosphate. Its preference for fructose-1-phosphate, a strong glycating agent that causes DNA damage rather than a canonical yeast metabolite, suggests a damage-control function in hexose phosphate metabolism.</text>
</comment>